<dbReference type="InterPro" id="IPR052389">
    <property type="entry name" value="Sec_Metab_Biosynth-Assoc"/>
</dbReference>
<dbReference type="PANTHER" id="PTHR38110:SF1">
    <property type="entry name" value="THIOESTERASE DOMAIN-CONTAINING PROTEIN"/>
    <property type="match status" value="1"/>
</dbReference>
<evidence type="ECO:0000259" key="2">
    <source>
        <dbReference type="Pfam" id="PF20789"/>
    </source>
</evidence>
<feature type="domain" description="Acyl-CoA thioesterase-like C-terminal" evidence="2">
    <location>
        <begin position="164"/>
        <end position="305"/>
    </location>
</feature>
<dbReference type="Pfam" id="PF13622">
    <property type="entry name" value="4HBT_3"/>
    <property type="match status" value="1"/>
</dbReference>
<organism evidence="3 4">
    <name type="scientific">Emericellopsis atlantica</name>
    <dbReference type="NCBI Taxonomy" id="2614577"/>
    <lineage>
        <taxon>Eukaryota</taxon>
        <taxon>Fungi</taxon>
        <taxon>Dikarya</taxon>
        <taxon>Ascomycota</taxon>
        <taxon>Pezizomycotina</taxon>
        <taxon>Sordariomycetes</taxon>
        <taxon>Hypocreomycetidae</taxon>
        <taxon>Hypocreales</taxon>
        <taxon>Bionectriaceae</taxon>
        <taxon>Emericellopsis</taxon>
    </lineage>
</organism>
<dbReference type="InterPro" id="IPR049450">
    <property type="entry name" value="ACOT8-like_C"/>
</dbReference>
<dbReference type="InterPro" id="IPR029069">
    <property type="entry name" value="HotDog_dom_sf"/>
</dbReference>
<gene>
    <name evidence="3" type="ORF">F5Z01DRAFT_487360</name>
</gene>
<dbReference type="GeneID" id="70291038"/>
<dbReference type="InterPro" id="IPR042171">
    <property type="entry name" value="Acyl-CoA_hotdog"/>
</dbReference>
<keyword evidence="4" id="KW-1185">Reference proteome</keyword>
<proteinExistence type="predicted"/>
<evidence type="ECO:0000259" key="1">
    <source>
        <dbReference type="Pfam" id="PF13622"/>
    </source>
</evidence>
<dbReference type="PANTHER" id="PTHR38110">
    <property type="entry name" value="CHROMOSOME 23, WHOLE GENOME SHOTGUN SEQUENCE"/>
    <property type="match status" value="1"/>
</dbReference>
<dbReference type="Gene3D" id="2.40.160.210">
    <property type="entry name" value="Acyl-CoA thioesterase, double hotdog domain"/>
    <property type="match status" value="1"/>
</dbReference>
<accession>A0A9P7ZS96</accession>
<feature type="domain" description="Acyl-CoA thioesterase-like N-terminal HotDog" evidence="1">
    <location>
        <begin position="33"/>
        <end position="126"/>
    </location>
</feature>
<sequence length="320" mass="35631">MAKSSPAPLASLRESIEVRRVDDGIYEANLALDFCVGTVPNGGYVASMFAKVAEAHLLPRNQPHIISANWTFMAKTKAGRSLIKVVEAKFGRATSVLHVSLHQQDILPQSPWISRDAPSCVAAYMTSGNIDEEAGVTLPTQWKLEHEPPAIDHERAATDPNWAELDVPILKKVPMLHHLKYYVRRSGHILPTTHDYWVHLASGENFTQTSLGYLADAGPPLVVEAFRPASRTAPIPEGGFPYSKGFWYPTLTMTLDVRRKLPEGGVKWLRLRVTTKEIRNGRYDAEVIMFDRHGQIVALSNHVSMAMDIERNYGGRGVKM</sequence>
<reference evidence="3" key="1">
    <citation type="journal article" date="2021" name="IMA Fungus">
        <title>Genomic characterization of three marine fungi, including Emericellopsis atlantica sp. nov. with signatures of a generalist lifestyle and marine biomass degradation.</title>
        <authorList>
            <person name="Hagestad O.C."/>
            <person name="Hou L."/>
            <person name="Andersen J.H."/>
            <person name="Hansen E.H."/>
            <person name="Altermark B."/>
            <person name="Li C."/>
            <person name="Kuhnert E."/>
            <person name="Cox R.J."/>
            <person name="Crous P.W."/>
            <person name="Spatafora J.W."/>
            <person name="Lail K."/>
            <person name="Amirebrahimi M."/>
            <person name="Lipzen A."/>
            <person name="Pangilinan J."/>
            <person name="Andreopoulos W."/>
            <person name="Hayes R.D."/>
            <person name="Ng V."/>
            <person name="Grigoriev I.V."/>
            <person name="Jackson S.A."/>
            <person name="Sutton T.D.S."/>
            <person name="Dobson A.D.W."/>
            <person name="Rama T."/>
        </authorList>
    </citation>
    <scope>NUCLEOTIDE SEQUENCE</scope>
    <source>
        <strain evidence="3">TS7</strain>
    </source>
</reference>
<protein>
    <submittedName>
        <fullName evidence="3">Thioesterase-like superfamily-domain-containing protein</fullName>
    </submittedName>
</protein>
<dbReference type="Proteomes" id="UP000887229">
    <property type="component" value="Unassembled WGS sequence"/>
</dbReference>
<dbReference type="Pfam" id="PF20789">
    <property type="entry name" value="4HBT_3C"/>
    <property type="match status" value="1"/>
</dbReference>
<dbReference type="OrthoDB" id="2532955at2759"/>
<dbReference type="RefSeq" id="XP_046120684.1">
    <property type="nucleotide sequence ID" value="XM_046260135.1"/>
</dbReference>
<dbReference type="SUPFAM" id="SSF54637">
    <property type="entry name" value="Thioesterase/thiol ester dehydrase-isomerase"/>
    <property type="match status" value="1"/>
</dbReference>
<evidence type="ECO:0000313" key="4">
    <source>
        <dbReference type="Proteomes" id="UP000887229"/>
    </source>
</evidence>
<evidence type="ECO:0000313" key="3">
    <source>
        <dbReference type="EMBL" id="KAG9256760.1"/>
    </source>
</evidence>
<dbReference type="AlphaFoldDB" id="A0A9P7ZS96"/>
<name>A0A9P7ZS96_9HYPO</name>
<comment type="caution">
    <text evidence="3">The sequence shown here is derived from an EMBL/GenBank/DDBJ whole genome shotgun (WGS) entry which is preliminary data.</text>
</comment>
<dbReference type="InterPro" id="IPR049449">
    <property type="entry name" value="TesB_ACOT8-like_N"/>
</dbReference>
<dbReference type="EMBL" id="MU251247">
    <property type="protein sequence ID" value="KAG9256760.1"/>
    <property type="molecule type" value="Genomic_DNA"/>
</dbReference>